<dbReference type="GO" id="GO:0051075">
    <property type="term" value="F:S-adenosylmethionine:tRNA ribosyltransferase-isomerase activity"/>
    <property type="evidence" value="ECO:0007669"/>
    <property type="project" value="TreeGrafter"/>
</dbReference>
<dbReference type="Gene3D" id="3.40.1780.10">
    <property type="entry name" value="QueA-like"/>
    <property type="match status" value="1"/>
</dbReference>
<evidence type="ECO:0000256" key="1">
    <source>
        <dbReference type="ARBA" id="ARBA00022490"/>
    </source>
</evidence>
<evidence type="ECO:0000313" key="5">
    <source>
        <dbReference type="EMBL" id="CAA9275847.1"/>
    </source>
</evidence>
<dbReference type="EMBL" id="CADCTK010000712">
    <property type="protein sequence ID" value="CAA9275847.1"/>
    <property type="molecule type" value="Genomic_DNA"/>
</dbReference>
<evidence type="ECO:0000256" key="2">
    <source>
        <dbReference type="ARBA" id="ARBA00022679"/>
    </source>
</evidence>
<proteinExistence type="predicted"/>
<dbReference type="InterPro" id="IPR042118">
    <property type="entry name" value="QueA_dom1"/>
</dbReference>
<organism evidence="5">
    <name type="scientific">uncultured Chloroflexia bacterium</name>
    <dbReference type="NCBI Taxonomy" id="1672391"/>
    <lineage>
        <taxon>Bacteria</taxon>
        <taxon>Bacillati</taxon>
        <taxon>Chloroflexota</taxon>
        <taxon>Chloroflexia</taxon>
        <taxon>environmental samples</taxon>
    </lineage>
</organism>
<keyword evidence="4" id="KW-0671">Queuosine biosynthesis</keyword>
<keyword evidence="2 5" id="KW-0808">Transferase</keyword>
<name>A0A6J4JBI9_9CHLR</name>
<dbReference type="PANTHER" id="PTHR30307">
    <property type="entry name" value="S-ADENOSYLMETHIONINE:TRNA RIBOSYLTRANSFERASE-ISOMERASE"/>
    <property type="match status" value="1"/>
</dbReference>
<sequence>MSAAVQNPFVIQRLADPRMANAHSLSFFLPPELEASEPPEARGLRRDQVRLMVSYRSDNRVAHTTFDQLGNYLGSGDVLVINTSATRNAAIEARRADGTALELHISTHLPADLWIVEVRVPGEQGSRPFRHARSGEVLALPGDASATLLTPYDSGSRAGQDAPTRLWIATLQLTCPIDQYLPVYGLPIRYGYVKQAWPSTYYQTVFASEMGSAEMPSAGRAFTAEMLTRLIGQGVQILPLVLHTGVASLEDHEPPYEEWYRVPLETARTINMARGAGKRIVAVGTTVVRALETVTDADGGVHPGQGWTSEIITPERGVRAVNGLLTGFHEPRATHMAMLEALAGIEHLEITYAAALHERYLWHEFGDLHLILP</sequence>
<keyword evidence="3" id="KW-0949">S-adenosyl-L-methionine</keyword>
<dbReference type="Gene3D" id="2.40.10.240">
    <property type="entry name" value="QueA-like"/>
    <property type="match status" value="1"/>
</dbReference>
<dbReference type="SUPFAM" id="SSF111337">
    <property type="entry name" value="QueA-like"/>
    <property type="match status" value="1"/>
</dbReference>
<dbReference type="InterPro" id="IPR042119">
    <property type="entry name" value="QueA_dom2"/>
</dbReference>
<gene>
    <name evidence="5" type="ORF">AVDCRST_MAG26-3057</name>
</gene>
<dbReference type="InterPro" id="IPR036100">
    <property type="entry name" value="QueA_sf"/>
</dbReference>
<dbReference type="GO" id="GO:0008616">
    <property type="term" value="P:tRNA queuosine(34) biosynthetic process"/>
    <property type="evidence" value="ECO:0007669"/>
    <property type="project" value="UniProtKB-KW"/>
</dbReference>
<protein>
    <submittedName>
        <fullName evidence="5">S-adenosylmethionine:tRNA ribosyltransferase-isomerase-like protein</fullName>
    </submittedName>
</protein>
<dbReference type="PANTHER" id="PTHR30307:SF0">
    <property type="entry name" value="S-ADENOSYLMETHIONINE:TRNA RIBOSYLTRANSFERASE-ISOMERASE"/>
    <property type="match status" value="1"/>
</dbReference>
<dbReference type="Pfam" id="PF02547">
    <property type="entry name" value="Queuosine_synth"/>
    <property type="match status" value="1"/>
</dbReference>
<dbReference type="InterPro" id="IPR003699">
    <property type="entry name" value="QueA"/>
</dbReference>
<accession>A0A6J4JBI9</accession>
<evidence type="ECO:0000256" key="3">
    <source>
        <dbReference type="ARBA" id="ARBA00022691"/>
    </source>
</evidence>
<keyword evidence="5" id="KW-0413">Isomerase</keyword>
<reference evidence="5" key="1">
    <citation type="submission" date="2020-02" db="EMBL/GenBank/DDBJ databases">
        <authorList>
            <person name="Meier V. D."/>
        </authorList>
    </citation>
    <scope>NUCLEOTIDE SEQUENCE</scope>
    <source>
        <strain evidence="5">AVDCRST_MAG26</strain>
    </source>
</reference>
<evidence type="ECO:0000256" key="4">
    <source>
        <dbReference type="ARBA" id="ARBA00022785"/>
    </source>
</evidence>
<keyword evidence="1" id="KW-0963">Cytoplasm</keyword>
<dbReference type="AlphaFoldDB" id="A0A6J4JBI9"/>